<comment type="caution">
    <text evidence="4">The sequence shown here is derived from an EMBL/GenBank/DDBJ whole genome shotgun (WGS) entry which is preliminary data.</text>
</comment>
<accession>A0AAW7JYW4</accession>
<dbReference type="AlphaFoldDB" id="A0AAW7JYW4"/>
<dbReference type="SUPFAM" id="SSF117281">
    <property type="entry name" value="Kelch motif"/>
    <property type="match status" value="2"/>
</dbReference>
<name>A0AAW7JYW4_9GAMM</name>
<feature type="chain" id="PRO_5043622451" evidence="3">
    <location>
        <begin position="24"/>
        <end position="379"/>
    </location>
</feature>
<dbReference type="InterPro" id="IPR056734">
    <property type="entry name" value="NANM"/>
</dbReference>
<protein>
    <submittedName>
        <fullName evidence="4">N-acetylneuraminate epimerase</fullName>
    </submittedName>
</protein>
<evidence type="ECO:0000256" key="2">
    <source>
        <dbReference type="ARBA" id="ARBA00022737"/>
    </source>
</evidence>
<dbReference type="EMBL" id="JAUEHU010000007">
    <property type="protein sequence ID" value="MDN0087453.1"/>
    <property type="molecule type" value="Genomic_DNA"/>
</dbReference>
<dbReference type="InterPro" id="IPR006652">
    <property type="entry name" value="Kelch_1"/>
</dbReference>
<keyword evidence="1" id="KW-0880">Kelch repeat</keyword>
<feature type="signal peptide" evidence="3">
    <location>
        <begin position="1"/>
        <end position="23"/>
    </location>
</feature>
<keyword evidence="3" id="KW-0732">Signal</keyword>
<evidence type="ECO:0000256" key="3">
    <source>
        <dbReference type="SAM" id="SignalP"/>
    </source>
</evidence>
<keyword evidence="2" id="KW-0677">Repeat</keyword>
<dbReference type="InterPro" id="IPR015915">
    <property type="entry name" value="Kelch-typ_b-propeller"/>
</dbReference>
<dbReference type="InterPro" id="IPR019936">
    <property type="entry name" value="NanM_proteobact"/>
</dbReference>
<dbReference type="Pfam" id="PF24996">
    <property type="entry name" value="NANM"/>
    <property type="match status" value="1"/>
</dbReference>
<dbReference type="RefSeq" id="WP_289817871.1">
    <property type="nucleotide sequence ID" value="NZ_JAUEHU010000007.1"/>
</dbReference>
<proteinExistence type="predicted"/>
<gene>
    <name evidence="4" type="ORF">QVN42_08625</name>
</gene>
<evidence type="ECO:0000256" key="1">
    <source>
        <dbReference type="ARBA" id="ARBA00022441"/>
    </source>
</evidence>
<evidence type="ECO:0000313" key="4">
    <source>
        <dbReference type="EMBL" id="MDN0087453.1"/>
    </source>
</evidence>
<dbReference type="PANTHER" id="PTHR45632">
    <property type="entry name" value="LD33804P"/>
    <property type="match status" value="1"/>
</dbReference>
<dbReference type="Gene3D" id="2.120.10.80">
    <property type="entry name" value="Kelch-type beta propeller"/>
    <property type="match status" value="2"/>
</dbReference>
<sequence length="379" mass="41570">MFKSTLCFIYALLTMCSISLSQAAALPDVPLPLKNGTGAINGSIIYVGLGSAGKNWFRIDVAHTSPAWEKIAEFPAQPREQAVSVMLNGKLYVFGGVGKTTESEANPQALTEVYRYDPSKNRWEKVPTRAPQGLVGTAIASLDGQRAWIIGGVNKQVFDGYFQDLSTAQTPQQKDAVAQAYFNQAPENYFFNREIMIYNPTNNQWRSGGQLPQFGRAGSAIAARQNRVILINGEVKPGLRITEALKGTWQQDQMHWKRLPDLIPASDKKQQEGLAGSFAGISRQAILVAGGANFPGARDQFNAGQLYAHQGLKKNWHDEIYGLVNGEWKIVGKLPQPLGYGVSIQDGDNIWLIGGETENGAAVASIRQLSWDGNRLRQY</sequence>
<dbReference type="Proteomes" id="UP001167864">
    <property type="component" value="Unassembled WGS sequence"/>
</dbReference>
<evidence type="ECO:0000313" key="5">
    <source>
        <dbReference type="Proteomes" id="UP001167864"/>
    </source>
</evidence>
<organism evidence="4 5">
    <name type="scientific">Yersinia nurmii</name>
    <dbReference type="NCBI Taxonomy" id="685706"/>
    <lineage>
        <taxon>Bacteria</taxon>
        <taxon>Pseudomonadati</taxon>
        <taxon>Pseudomonadota</taxon>
        <taxon>Gammaproteobacteria</taxon>
        <taxon>Enterobacterales</taxon>
        <taxon>Yersiniaceae</taxon>
        <taxon>Yersinia</taxon>
    </lineage>
</organism>
<reference evidence="4" key="1">
    <citation type="submission" date="2023-06" db="EMBL/GenBank/DDBJ databases">
        <authorList>
            <person name="Polev D.E."/>
            <person name="Saitova A.T."/>
            <person name="Bogumilchik E.A."/>
            <person name="Kokorina G.I."/>
            <person name="Voskresenskaia E.A."/>
        </authorList>
    </citation>
    <scope>NUCLEOTIDE SEQUENCE</scope>
    <source>
        <strain evidence="4">2145 StPb PI</strain>
    </source>
</reference>
<dbReference type="NCBIfam" id="NF010730">
    <property type="entry name" value="PRK14131.1"/>
    <property type="match status" value="1"/>
</dbReference>
<dbReference type="NCBIfam" id="TIGR03547">
    <property type="entry name" value="muta_rot_YjhT"/>
    <property type="match status" value="1"/>
</dbReference>
<dbReference type="SMART" id="SM00612">
    <property type="entry name" value="Kelch"/>
    <property type="match status" value="1"/>
</dbReference>